<reference evidence="1" key="2">
    <citation type="journal article" date="2015" name="Data Brief">
        <title>Shoot transcriptome of the giant reed, Arundo donax.</title>
        <authorList>
            <person name="Barrero R.A."/>
            <person name="Guerrero F.D."/>
            <person name="Moolhuijzen P."/>
            <person name="Goolsby J.A."/>
            <person name="Tidwell J."/>
            <person name="Bellgard S.E."/>
            <person name="Bellgard M.I."/>
        </authorList>
    </citation>
    <scope>NUCLEOTIDE SEQUENCE</scope>
    <source>
        <tissue evidence="1">Shoot tissue taken approximately 20 cm above the soil surface</tissue>
    </source>
</reference>
<dbReference type="AlphaFoldDB" id="A0A0A8ZIA8"/>
<proteinExistence type="predicted"/>
<evidence type="ECO:0000313" key="1">
    <source>
        <dbReference type="EMBL" id="JAD37443.1"/>
    </source>
</evidence>
<name>A0A0A8ZIA8_ARUDO</name>
<sequence>MAYLAISYTHNVILEWSYCRFRFVHISFTIDGGFNSSLHSGIKVE</sequence>
<organism evidence="1">
    <name type="scientific">Arundo donax</name>
    <name type="common">Giant reed</name>
    <name type="synonym">Donax arundinaceus</name>
    <dbReference type="NCBI Taxonomy" id="35708"/>
    <lineage>
        <taxon>Eukaryota</taxon>
        <taxon>Viridiplantae</taxon>
        <taxon>Streptophyta</taxon>
        <taxon>Embryophyta</taxon>
        <taxon>Tracheophyta</taxon>
        <taxon>Spermatophyta</taxon>
        <taxon>Magnoliopsida</taxon>
        <taxon>Liliopsida</taxon>
        <taxon>Poales</taxon>
        <taxon>Poaceae</taxon>
        <taxon>PACMAD clade</taxon>
        <taxon>Arundinoideae</taxon>
        <taxon>Arundineae</taxon>
        <taxon>Arundo</taxon>
    </lineage>
</organism>
<reference evidence="1" key="1">
    <citation type="submission" date="2014-09" db="EMBL/GenBank/DDBJ databases">
        <authorList>
            <person name="Magalhaes I.L.F."/>
            <person name="Oliveira U."/>
            <person name="Santos F.R."/>
            <person name="Vidigal T.H.D.A."/>
            <person name="Brescovit A.D."/>
            <person name="Santos A.J."/>
        </authorList>
    </citation>
    <scope>NUCLEOTIDE SEQUENCE</scope>
    <source>
        <tissue evidence="1">Shoot tissue taken approximately 20 cm above the soil surface</tissue>
    </source>
</reference>
<protein>
    <submittedName>
        <fullName evidence="1">Uncharacterized protein</fullName>
    </submittedName>
</protein>
<accession>A0A0A8ZIA8</accession>
<dbReference type="EMBL" id="GBRH01260452">
    <property type="protein sequence ID" value="JAD37443.1"/>
    <property type="molecule type" value="Transcribed_RNA"/>
</dbReference>